<evidence type="ECO:0000256" key="1">
    <source>
        <dbReference type="ARBA" id="ARBA00004141"/>
    </source>
</evidence>
<reference evidence="6" key="1">
    <citation type="submission" date="2023-10" db="EMBL/GenBank/DDBJ databases">
        <authorList>
            <person name="Chen Y."/>
            <person name="Shah S."/>
            <person name="Dougan E. K."/>
            <person name="Thang M."/>
            <person name="Chan C."/>
        </authorList>
    </citation>
    <scope>NUCLEOTIDE SEQUENCE [LARGE SCALE GENOMIC DNA]</scope>
</reference>
<evidence type="ECO:0000256" key="4">
    <source>
        <dbReference type="ARBA" id="ARBA00023136"/>
    </source>
</evidence>
<keyword evidence="3 5" id="KW-1133">Transmembrane helix</keyword>
<dbReference type="EMBL" id="CAUYUJ010011581">
    <property type="protein sequence ID" value="CAK0832183.1"/>
    <property type="molecule type" value="Genomic_DNA"/>
</dbReference>
<accession>A0ABN9SK78</accession>
<dbReference type="Pfam" id="PF03006">
    <property type="entry name" value="HlyIII"/>
    <property type="match status" value="1"/>
</dbReference>
<organism evidence="6 7">
    <name type="scientific">Prorocentrum cordatum</name>
    <dbReference type="NCBI Taxonomy" id="2364126"/>
    <lineage>
        <taxon>Eukaryota</taxon>
        <taxon>Sar</taxon>
        <taxon>Alveolata</taxon>
        <taxon>Dinophyceae</taxon>
        <taxon>Prorocentrales</taxon>
        <taxon>Prorocentraceae</taxon>
        <taxon>Prorocentrum</taxon>
    </lineage>
</organism>
<dbReference type="Gene3D" id="3.80.10.10">
    <property type="entry name" value="Ribonuclease Inhibitor"/>
    <property type="match status" value="1"/>
</dbReference>
<evidence type="ECO:0000313" key="6">
    <source>
        <dbReference type="EMBL" id="CAK0832183.1"/>
    </source>
</evidence>
<comment type="subcellular location">
    <subcellularLocation>
        <location evidence="1">Membrane</location>
        <topology evidence="1">Multi-pass membrane protein</topology>
    </subcellularLocation>
</comment>
<keyword evidence="4 5" id="KW-0472">Membrane</keyword>
<evidence type="ECO:0000256" key="5">
    <source>
        <dbReference type="SAM" id="Phobius"/>
    </source>
</evidence>
<protein>
    <submittedName>
        <fullName evidence="6">Uncharacterized protein</fullName>
    </submittedName>
</protein>
<keyword evidence="2 5" id="KW-0812">Transmembrane</keyword>
<proteinExistence type="predicted"/>
<comment type="caution">
    <text evidence="6">The sequence shown here is derived from an EMBL/GenBank/DDBJ whole genome shotgun (WGS) entry which is preliminary data.</text>
</comment>
<dbReference type="InterPro" id="IPR032675">
    <property type="entry name" value="LRR_dom_sf"/>
</dbReference>
<feature type="transmembrane region" description="Helical" evidence="5">
    <location>
        <begin position="97"/>
        <end position="116"/>
    </location>
</feature>
<gene>
    <name evidence="6" type="ORF">PCOR1329_LOCUS30268</name>
</gene>
<sequence>MQTLRMHTCQLFDEGGQVMLDLMRNSSLRTVDLQNNIIEFVTCQAILEVAEEKAIDVDLDGNEVFDEVINASTHGIGVGLGIAGMVMLLLKVKDKPSYYKCSIAIYSTSATMLYLFSTLYHSFFSLGRTTVEIFRTLDYLRWDGRLVGYSY</sequence>
<dbReference type="Proteomes" id="UP001189429">
    <property type="component" value="Unassembled WGS sequence"/>
</dbReference>
<evidence type="ECO:0000256" key="2">
    <source>
        <dbReference type="ARBA" id="ARBA00022692"/>
    </source>
</evidence>
<name>A0ABN9SK78_9DINO</name>
<keyword evidence="7" id="KW-1185">Reference proteome</keyword>
<dbReference type="InterPro" id="IPR004254">
    <property type="entry name" value="AdipoR/HlyIII-related"/>
</dbReference>
<feature type="transmembrane region" description="Helical" evidence="5">
    <location>
        <begin position="68"/>
        <end position="90"/>
    </location>
</feature>
<evidence type="ECO:0000313" key="7">
    <source>
        <dbReference type="Proteomes" id="UP001189429"/>
    </source>
</evidence>
<evidence type="ECO:0000256" key="3">
    <source>
        <dbReference type="ARBA" id="ARBA00022989"/>
    </source>
</evidence>